<accession>A0A4Y1ZL93</accession>
<sequence length="128" mass="14968">MCFSSSRALSIEEDPQVMDNLGMLYLVSGRHQEGRTLYQYLLRNYPDRNDTKLHYSDMVIFFHIENSMNNKNEIIITRKEEDRKCVRYTPHSTKLPGDVRIASITSLNPPGRKGSFHARCYDARGWRP</sequence>
<dbReference type="EMBL" id="BGPR01075609">
    <property type="protein sequence ID" value="GBL56299.1"/>
    <property type="molecule type" value="Genomic_DNA"/>
</dbReference>
<dbReference type="Proteomes" id="UP000499080">
    <property type="component" value="Unassembled WGS sequence"/>
</dbReference>
<dbReference type="InterPro" id="IPR011990">
    <property type="entry name" value="TPR-like_helical_dom_sf"/>
</dbReference>
<evidence type="ECO:0000313" key="2">
    <source>
        <dbReference type="Proteomes" id="UP000499080"/>
    </source>
</evidence>
<organism evidence="1 2">
    <name type="scientific">Araneus ventricosus</name>
    <name type="common">Orbweaver spider</name>
    <name type="synonym">Epeira ventricosa</name>
    <dbReference type="NCBI Taxonomy" id="182803"/>
    <lineage>
        <taxon>Eukaryota</taxon>
        <taxon>Metazoa</taxon>
        <taxon>Ecdysozoa</taxon>
        <taxon>Arthropoda</taxon>
        <taxon>Chelicerata</taxon>
        <taxon>Arachnida</taxon>
        <taxon>Araneae</taxon>
        <taxon>Araneomorphae</taxon>
        <taxon>Entelegynae</taxon>
        <taxon>Araneoidea</taxon>
        <taxon>Araneidae</taxon>
        <taxon>Araneus</taxon>
    </lineage>
</organism>
<dbReference type="Gene3D" id="1.25.40.10">
    <property type="entry name" value="Tetratricopeptide repeat domain"/>
    <property type="match status" value="1"/>
</dbReference>
<reference evidence="1 2" key="1">
    <citation type="journal article" date="2019" name="Sci. Rep.">
        <title>Orb-weaving spider Araneus ventricosus genome elucidates the spidroin gene catalogue.</title>
        <authorList>
            <person name="Kono N."/>
            <person name="Nakamura H."/>
            <person name="Ohtoshi R."/>
            <person name="Moran D.A.P."/>
            <person name="Shinohara A."/>
            <person name="Yoshida Y."/>
            <person name="Fujiwara M."/>
            <person name="Mori M."/>
            <person name="Tomita M."/>
            <person name="Arakawa K."/>
        </authorList>
    </citation>
    <scope>NUCLEOTIDE SEQUENCE [LARGE SCALE GENOMIC DNA]</scope>
</reference>
<proteinExistence type="predicted"/>
<gene>
    <name evidence="1" type="ORF">AVEN_227247_1</name>
</gene>
<comment type="caution">
    <text evidence="1">The sequence shown here is derived from an EMBL/GenBank/DDBJ whole genome shotgun (WGS) entry which is preliminary data.</text>
</comment>
<evidence type="ECO:0000313" key="1">
    <source>
        <dbReference type="EMBL" id="GBL56299.1"/>
    </source>
</evidence>
<dbReference type="AlphaFoldDB" id="A0A4Y1ZL93"/>
<name>A0A4Y1ZL93_ARAVE</name>
<protein>
    <submittedName>
        <fullName evidence="1">Uncharacterized protein</fullName>
    </submittedName>
</protein>
<dbReference type="OrthoDB" id="6435500at2759"/>
<keyword evidence="2" id="KW-1185">Reference proteome</keyword>